<dbReference type="InterPro" id="IPR001254">
    <property type="entry name" value="Trypsin_dom"/>
</dbReference>
<evidence type="ECO:0000256" key="5">
    <source>
        <dbReference type="SAM" id="SignalP"/>
    </source>
</evidence>
<dbReference type="Pfam" id="PF00089">
    <property type="entry name" value="Trypsin"/>
    <property type="match status" value="1"/>
</dbReference>
<feature type="compositionally biased region" description="Acidic residues" evidence="4">
    <location>
        <begin position="167"/>
        <end position="181"/>
    </location>
</feature>
<dbReference type="PANTHER" id="PTHR24252:SF7">
    <property type="entry name" value="HYALIN"/>
    <property type="match status" value="1"/>
</dbReference>
<feature type="compositionally biased region" description="Basic and acidic residues" evidence="4">
    <location>
        <begin position="184"/>
        <end position="207"/>
    </location>
</feature>
<dbReference type="SMART" id="SM00020">
    <property type="entry name" value="Tryp_SPc"/>
    <property type="match status" value="1"/>
</dbReference>
<feature type="chain" id="PRO_5043921220" evidence="5">
    <location>
        <begin position="22"/>
        <end position="482"/>
    </location>
</feature>
<keyword evidence="5" id="KW-0732">Signal</keyword>
<dbReference type="FunFam" id="2.40.10.10:FF:000002">
    <property type="entry name" value="Transmembrane protease serine"/>
    <property type="match status" value="1"/>
</dbReference>
<dbReference type="InterPro" id="IPR001314">
    <property type="entry name" value="Peptidase_S1A"/>
</dbReference>
<feature type="domain" description="Peptidase S1" evidence="6">
    <location>
        <begin position="240"/>
        <end position="462"/>
    </location>
</feature>
<dbReference type="PROSITE" id="PS00135">
    <property type="entry name" value="TRYPSIN_SER"/>
    <property type="match status" value="1"/>
</dbReference>
<dbReference type="SUPFAM" id="SSF50494">
    <property type="entry name" value="Trypsin-like serine proteases"/>
    <property type="match status" value="1"/>
</dbReference>
<evidence type="ECO:0000256" key="3">
    <source>
        <dbReference type="RuleBase" id="RU363034"/>
    </source>
</evidence>
<protein>
    <submittedName>
        <fullName evidence="7">Clotting factor B</fullName>
    </submittedName>
</protein>
<evidence type="ECO:0000256" key="2">
    <source>
        <dbReference type="ARBA" id="ARBA00024195"/>
    </source>
</evidence>
<dbReference type="FunFam" id="2.40.10.10:FF:000068">
    <property type="entry name" value="transmembrane protease serine 2"/>
    <property type="match status" value="1"/>
</dbReference>
<dbReference type="CDD" id="cd00190">
    <property type="entry name" value="Tryp_SPc"/>
    <property type="match status" value="1"/>
</dbReference>
<keyword evidence="3" id="KW-0645">Protease</keyword>
<dbReference type="InterPro" id="IPR018114">
    <property type="entry name" value="TRYPSIN_HIS"/>
</dbReference>
<feature type="signal peptide" evidence="5">
    <location>
        <begin position="1"/>
        <end position="21"/>
    </location>
</feature>
<keyword evidence="3" id="KW-0720">Serine protease</keyword>
<dbReference type="EMBL" id="BPLQ01006741">
    <property type="protein sequence ID" value="GIY24782.1"/>
    <property type="molecule type" value="Genomic_DNA"/>
</dbReference>
<dbReference type="InterPro" id="IPR009003">
    <property type="entry name" value="Peptidase_S1_PA"/>
</dbReference>
<keyword evidence="1" id="KW-1015">Disulfide bond</keyword>
<sequence length="482" mass="53905">MQISALELFALLAASFCGGVAVHYPAYNSCPPKSNCCIITYCPGAAARFRTGDPPLICGWIRDIPLVCCHHYIYEKEKPLSVQHNEKQEPPYNENQEPPYNDNQEPSYNENQEPSYNDNQEPPYNDNQNQESHFSDNQKPQCSEDQVPLRDVKEECIPINQEKTFNENEESLNNDNEEETFSNENKELVPNENEDKNEKDDEPVMRKKEKSFEINPITFAGCGRFYEPLVLGEGEFGIVVVGGGNNPAPFCGGTVLDDKHILTAAHCFEGKSLDANLYSIVVAEININESNTRHGIEEIKIHDNYTERVNYNDIAIIRTKESLPDESIPVCLLEDDLLDEGDNVTVLGYGRLSFGGRSSNVLQEAHGIPIVGNKACDTAYQRIPNIPFPRGITDTFICAGLEEGGIDACQGDSGGPLLREFSEKRWALVGVVSFGFQCATPGFPGVYTKASAYLPWIKKYIEEKQAIEWAKWRPIFVTVPST</sequence>
<dbReference type="InterPro" id="IPR043504">
    <property type="entry name" value="Peptidase_S1_PA_chymotrypsin"/>
</dbReference>
<dbReference type="Gene3D" id="2.40.10.10">
    <property type="entry name" value="Trypsin-like serine proteases"/>
    <property type="match status" value="1"/>
</dbReference>
<evidence type="ECO:0000313" key="8">
    <source>
        <dbReference type="Proteomes" id="UP001054837"/>
    </source>
</evidence>
<feature type="compositionally biased region" description="Low complexity" evidence="4">
    <location>
        <begin position="90"/>
        <end position="106"/>
    </location>
</feature>
<evidence type="ECO:0000313" key="7">
    <source>
        <dbReference type="EMBL" id="GIY24782.1"/>
    </source>
</evidence>
<name>A0AAV4RWF9_9ARAC</name>
<dbReference type="GO" id="GO:0004252">
    <property type="term" value="F:serine-type endopeptidase activity"/>
    <property type="evidence" value="ECO:0007669"/>
    <property type="project" value="InterPro"/>
</dbReference>
<keyword evidence="3" id="KW-0378">Hydrolase</keyword>
<gene>
    <name evidence="7" type="ORF">CDAR_229201</name>
</gene>
<reference evidence="7 8" key="1">
    <citation type="submission" date="2021-06" db="EMBL/GenBank/DDBJ databases">
        <title>Caerostris darwini draft genome.</title>
        <authorList>
            <person name="Kono N."/>
            <person name="Arakawa K."/>
        </authorList>
    </citation>
    <scope>NUCLEOTIDE SEQUENCE [LARGE SCALE GENOMIC DNA]</scope>
</reference>
<evidence type="ECO:0000259" key="6">
    <source>
        <dbReference type="PROSITE" id="PS50240"/>
    </source>
</evidence>
<dbReference type="GO" id="GO:0006508">
    <property type="term" value="P:proteolysis"/>
    <property type="evidence" value="ECO:0007669"/>
    <property type="project" value="UniProtKB-KW"/>
</dbReference>
<dbReference type="Proteomes" id="UP001054837">
    <property type="component" value="Unassembled WGS sequence"/>
</dbReference>
<comment type="caution">
    <text evidence="7">The sequence shown here is derived from an EMBL/GenBank/DDBJ whole genome shotgun (WGS) entry which is preliminary data.</text>
</comment>
<feature type="compositionally biased region" description="Polar residues" evidence="4">
    <location>
        <begin position="107"/>
        <end position="144"/>
    </location>
</feature>
<comment type="similarity">
    <text evidence="2">Belongs to the peptidase S1 family. CLIP subfamily.</text>
</comment>
<dbReference type="InterPro" id="IPR033116">
    <property type="entry name" value="TRYPSIN_SER"/>
</dbReference>
<dbReference type="PRINTS" id="PR00722">
    <property type="entry name" value="CHYMOTRYPSIN"/>
</dbReference>
<evidence type="ECO:0000256" key="1">
    <source>
        <dbReference type="ARBA" id="ARBA00023157"/>
    </source>
</evidence>
<organism evidence="7 8">
    <name type="scientific">Caerostris darwini</name>
    <dbReference type="NCBI Taxonomy" id="1538125"/>
    <lineage>
        <taxon>Eukaryota</taxon>
        <taxon>Metazoa</taxon>
        <taxon>Ecdysozoa</taxon>
        <taxon>Arthropoda</taxon>
        <taxon>Chelicerata</taxon>
        <taxon>Arachnida</taxon>
        <taxon>Araneae</taxon>
        <taxon>Araneomorphae</taxon>
        <taxon>Entelegynae</taxon>
        <taxon>Araneoidea</taxon>
        <taxon>Araneidae</taxon>
        <taxon>Caerostris</taxon>
    </lineage>
</organism>
<dbReference type="PROSITE" id="PS00134">
    <property type="entry name" value="TRYPSIN_HIS"/>
    <property type="match status" value="1"/>
</dbReference>
<evidence type="ECO:0000256" key="4">
    <source>
        <dbReference type="SAM" id="MobiDB-lite"/>
    </source>
</evidence>
<feature type="compositionally biased region" description="Basic and acidic residues" evidence="4">
    <location>
        <begin position="147"/>
        <end position="156"/>
    </location>
</feature>
<keyword evidence="8" id="KW-1185">Reference proteome</keyword>
<feature type="region of interest" description="Disordered" evidence="4">
    <location>
        <begin position="81"/>
        <end position="207"/>
    </location>
</feature>
<dbReference type="PANTHER" id="PTHR24252">
    <property type="entry name" value="ACROSIN-RELATED"/>
    <property type="match status" value="1"/>
</dbReference>
<accession>A0AAV4RWF9</accession>
<proteinExistence type="inferred from homology"/>
<dbReference type="AlphaFoldDB" id="A0AAV4RWF9"/>
<dbReference type="PROSITE" id="PS50240">
    <property type="entry name" value="TRYPSIN_DOM"/>
    <property type="match status" value="1"/>
</dbReference>